<gene>
    <name evidence="1" type="ORF">PINE0816_LOCUS20159</name>
</gene>
<accession>A0A7S0CHQ8</accession>
<sequence length="181" mass="20646">MRPCSPSPRGGGESNTSAARECDATGILLTTLSIRHSSNIPLPAKLLRSSLRYDMILPLPYEQKDYVHVQRGLVGISEYCHKLHTVPLLCPELEGQTFDTNNMYPNLDVEDVKFEDLVTMALDLRKPQGEQALFHVNLSLVMDTKATTTPPKRKLGVAYLVLQHEWWIQFQILQRPFYRPR</sequence>
<proteinExistence type="predicted"/>
<name>A0A7S0CHQ8_9STRA</name>
<reference evidence="1" key="1">
    <citation type="submission" date="2021-01" db="EMBL/GenBank/DDBJ databases">
        <authorList>
            <person name="Corre E."/>
            <person name="Pelletier E."/>
            <person name="Niang G."/>
            <person name="Scheremetjew M."/>
            <person name="Finn R."/>
            <person name="Kale V."/>
            <person name="Holt S."/>
            <person name="Cochrane G."/>
            <person name="Meng A."/>
            <person name="Brown T."/>
            <person name="Cohen L."/>
        </authorList>
    </citation>
    <scope>NUCLEOTIDE SEQUENCE</scope>
    <source>
        <strain evidence="1">CCAP1064/1</strain>
    </source>
</reference>
<dbReference type="AlphaFoldDB" id="A0A7S0CHQ8"/>
<dbReference type="EMBL" id="HBEL01043263">
    <property type="protein sequence ID" value="CAD8424000.1"/>
    <property type="molecule type" value="Transcribed_RNA"/>
</dbReference>
<organism evidence="1">
    <name type="scientific">Proboscia inermis</name>
    <dbReference type="NCBI Taxonomy" id="420281"/>
    <lineage>
        <taxon>Eukaryota</taxon>
        <taxon>Sar</taxon>
        <taxon>Stramenopiles</taxon>
        <taxon>Ochrophyta</taxon>
        <taxon>Bacillariophyta</taxon>
        <taxon>Coscinodiscophyceae</taxon>
        <taxon>Rhizosoleniophycidae</taxon>
        <taxon>Rhizosoleniales</taxon>
        <taxon>Rhizosoleniaceae</taxon>
        <taxon>Proboscia</taxon>
    </lineage>
</organism>
<evidence type="ECO:0000313" key="1">
    <source>
        <dbReference type="EMBL" id="CAD8424000.1"/>
    </source>
</evidence>
<protein>
    <submittedName>
        <fullName evidence="1">Uncharacterized protein</fullName>
    </submittedName>
</protein>